<evidence type="ECO:0000313" key="5">
    <source>
        <dbReference type="Proteomes" id="UP001368654"/>
    </source>
</evidence>
<feature type="domain" description="GFO/IDH/MocA-like oxidoreductase" evidence="3">
    <location>
        <begin position="135"/>
        <end position="259"/>
    </location>
</feature>
<dbReference type="EMBL" id="JBBDGL010000001">
    <property type="protein sequence ID" value="MEJ1154586.1"/>
    <property type="molecule type" value="Genomic_DNA"/>
</dbReference>
<evidence type="ECO:0000259" key="2">
    <source>
        <dbReference type="Pfam" id="PF01408"/>
    </source>
</evidence>
<organism evidence="4 5">
    <name type="scientific">Microbacterium marmarense</name>
    <dbReference type="NCBI Taxonomy" id="3122051"/>
    <lineage>
        <taxon>Bacteria</taxon>
        <taxon>Bacillati</taxon>
        <taxon>Actinomycetota</taxon>
        <taxon>Actinomycetes</taxon>
        <taxon>Micrococcales</taxon>
        <taxon>Microbacteriaceae</taxon>
        <taxon>Microbacterium</taxon>
    </lineage>
</organism>
<evidence type="ECO:0000259" key="3">
    <source>
        <dbReference type="Pfam" id="PF22725"/>
    </source>
</evidence>
<reference evidence="4 5" key="1">
    <citation type="submission" date="2024-02" db="EMBL/GenBank/DDBJ databases">
        <authorList>
            <person name="Saticioglu I.B."/>
        </authorList>
    </citation>
    <scope>NUCLEOTIDE SEQUENCE [LARGE SCALE GENOMIC DNA]</scope>
    <source>
        <strain evidence="4 5">Mu-86</strain>
    </source>
</reference>
<keyword evidence="1" id="KW-0520">NAD</keyword>
<keyword evidence="5" id="KW-1185">Reference proteome</keyword>
<gene>
    <name evidence="4" type="ORF">WDU96_03100</name>
</gene>
<dbReference type="Proteomes" id="UP001368654">
    <property type="component" value="Unassembled WGS sequence"/>
</dbReference>
<dbReference type="PANTHER" id="PTHR43249">
    <property type="entry name" value="UDP-N-ACETYL-2-AMINO-2-DEOXY-D-GLUCURONATE OXIDASE"/>
    <property type="match status" value="1"/>
</dbReference>
<sequence length="394" mass="43734">MSSTVRLGIIGYGTQGSMYARLIAEGKVPSLSLCAVADADSSKRDRVRSEHPDVEVFDDHITMLESGEIDAVVTCVPHYLHPEHAMAALARGVHTLVEKPAGVYTQQVDEMNAFAAQHPELTFGIMFNQRNNPLYQHLKQVIDRGEIGRILRTNWIITTWWRPQAYYESSAWRATWGGEGGGVLVNQAPHQLDLWQWLCGAPKKVFAKASYGFQRDIAVEDEVTALVDFGQGTTGTFTTSTHDLLGTDRLEIVGEKGKIVVDNSRVATITRYERTEQDISASIDAASVARVFSGELDPAGFYTSETIDFTSKWGEQHAGVLENFARNIIDDTPLIAPGSDGILGVRLANAIHLSSWLGEEVEMDFDQTRYLEELNRRITEENQFAPRSTSSVDR</sequence>
<dbReference type="InterPro" id="IPR055170">
    <property type="entry name" value="GFO_IDH_MocA-like_dom"/>
</dbReference>
<dbReference type="SUPFAM" id="SSF51735">
    <property type="entry name" value="NAD(P)-binding Rossmann-fold domains"/>
    <property type="match status" value="1"/>
</dbReference>
<dbReference type="RefSeq" id="WP_337337020.1">
    <property type="nucleotide sequence ID" value="NZ_JBBDGL010000001.1"/>
</dbReference>
<dbReference type="InterPro" id="IPR036291">
    <property type="entry name" value="NAD(P)-bd_dom_sf"/>
</dbReference>
<comment type="caution">
    <text evidence="4">The sequence shown here is derived from an EMBL/GenBank/DDBJ whole genome shotgun (WGS) entry which is preliminary data.</text>
</comment>
<name>A0ABU8LSG1_9MICO</name>
<dbReference type="Gene3D" id="3.30.360.10">
    <property type="entry name" value="Dihydrodipicolinate Reductase, domain 2"/>
    <property type="match status" value="1"/>
</dbReference>
<dbReference type="SUPFAM" id="SSF55347">
    <property type="entry name" value="Glyceraldehyde-3-phosphate dehydrogenase-like, C-terminal domain"/>
    <property type="match status" value="1"/>
</dbReference>
<dbReference type="InterPro" id="IPR000683">
    <property type="entry name" value="Gfo/Idh/MocA-like_OxRdtase_N"/>
</dbReference>
<feature type="domain" description="Gfo/Idh/MocA-like oxidoreductase N-terminal" evidence="2">
    <location>
        <begin position="6"/>
        <end position="119"/>
    </location>
</feature>
<dbReference type="Pfam" id="PF22725">
    <property type="entry name" value="GFO_IDH_MocA_C3"/>
    <property type="match status" value="1"/>
</dbReference>
<dbReference type="Gene3D" id="3.40.50.720">
    <property type="entry name" value="NAD(P)-binding Rossmann-like Domain"/>
    <property type="match status" value="1"/>
</dbReference>
<proteinExistence type="predicted"/>
<protein>
    <submittedName>
        <fullName evidence="4">Gfo/Idh/MocA family oxidoreductase</fullName>
    </submittedName>
</protein>
<accession>A0ABU8LSG1</accession>
<dbReference type="InterPro" id="IPR052515">
    <property type="entry name" value="Gfo/Idh/MocA_Oxidoreductase"/>
</dbReference>
<evidence type="ECO:0000256" key="1">
    <source>
        <dbReference type="ARBA" id="ARBA00023027"/>
    </source>
</evidence>
<dbReference type="Pfam" id="PF01408">
    <property type="entry name" value="GFO_IDH_MocA"/>
    <property type="match status" value="1"/>
</dbReference>
<evidence type="ECO:0000313" key="4">
    <source>
        <dbReference type="EMBL" id="MEJ1154586.1"/>
    </source>
</evidence>
<dbReference type="PANTHER" id="PTHR43249:SF1">
    <property type="entry name" value="D-GLUCOSIDE 3-DEHYDROGENASE"/>
    <property type="match status" value="1"/>
</dbReference>